<dbReference type="Gene3D" id="3.40.50.80">
    <property type="entry name" value="Nucleotide-binding domain of ferredoxin-NADP reductase (FNR) module"/>
    <property type="match status" value="1"/>
</dbReference>
<dbReference type="InterPro" id="IPR039261">
    <property type="entry name" value="FNR_nucleotide-bd"/>
</dbReference>
<dbReference type="InterPro" id="IPR050415">
    <property type="entry name" value="MRET"/>
</dbReference>
<name>A0A9D6HSD1_9BACT</name>
<evidence type="ECO:0000313" key="2">
    <source>
        <dbReference type="EMBL" id="MBI2052057.1"/>
    </source>
</evidence>
<dbReference type="InterPro" id="IPR008333">
    <property type="entry name" value="Cbr1-like_FAD-bd_dom"/>
</dbReference>
<dbReference type="InterPro" id="IPR017938">
    <property type="entry name" value="Riboflavin_synthase-like_b-brl"/>
</dbReference>
<sequence length="231" mass="26013">MPHYTFGLKEKKTVAKETMAFVFEYGDQKFTFRPGQFVDITLEDSKHKDDQGSTRAFSIASSPLDDYLMVATRLTDSAMKKSLAELELGRLVHVDGPLGSFKLHSDKSIPAVMLTGGIGITPFRSIIKDATEQNSEQKLTLIYSNRAPEDAAFVDELEEWQSYNTNFNFVTRWTKEDGHIDEPFLKKHIRNLAQPIFYVAGPSGMVAGTTQLLIEIGVKEDNIKFEEFAGY</sequence>
<proteinExistence type="predicted"/>
<dbReference type="InterPro" id="IPR001433">
    <property type="entry name" value="OxRdtase_FAD/NAD-bd"/>
</dbReference>
<feature type="domain" description="FAD-binding FR-type" evidence="1">
    <location>
        <begin position="1"/>
        <end position="104"/>
    </location>
</feature>
<protein>
    <submittedName>
        <fullName evidence="2">FAD-dependent oxidoreductase</fullName>
    </submittedName>
</protein>
<dbReference type="SUPFAM" id="SSF52343">
    <property type="entry name" value="Ferredoxin reductase-like, C-terminal NADP-linked domain"/>
    <property type="match status" value="1"/>
</dbReference>
<dbReference type="Pfam" id="PF00175">
    <property type="entry name" value="NAD_binding_1"/>
    <property type="match status" value="1"/>
</dbReference>
<dbReference type="PANTHER" id="PTHR47354:SF5">
    <property type="entry name" value="PROTEIN RFBI"/>
    <property type="match status" value="1"/>
</dbReference>
<reference evidence="2" key="1">
    <citation type="submission" date="2020-07" db="EMBL/GenBank/DDBJ databases">
        <title>Huge and variable diversity of episymbiotic CPR bacteria and DPANN archaea in groundwater ecosystems.</title>
        <authorList>
            <person name="He C.Y."/>
            <person name="Keren R."/>
            <person name="Whittaker M."/>
            <person name="Farag I.F."/>
            <person name="Doudna J."/>
            <person name="Cate J.H.D."/>
            <person name="Banfield J.F."/>
        </authorList>
    </citation>
    <scope>NUCLEOTIDE SEQUENCE</scope>
    <source>
        <strain evidence="2">NC_groundwater_191_Ag_S-0.1um_45_8</strain>
    </source>
</reference>
<gene>
    <name evidence="2" type="ORF">HYT38_00045</name>
</gene>
<dbReference type="Gene3D" id="2.40.30.10">
    <property type="entry name" value="Translation factors"/>
    <property type="match status" value="1"/>
</dbReference>
<evidence type="ECO:0000313" key="3">
    <source>
        <dbReference type="Proteomes" id="UP000786662"/>
    </source>
</evidence>
<dbReference type="EMBL" id="JACOYY010000002">
    <property type="protein sequence ID" value="MBI2052057.1"/>
    <property type="molecule type" value="Genomic_DNA"/>
</dbReference>
<dbReference type="PROSITE" id="PS51384">
    <property type="entry name" value="FAD_FR"/>
    <property type="match status" value="1"/>
</dbReference>
<dbReference type="PANTHER" id="PTHR47354">
    <property type="entry name" value="NADH OXIDOREDUCTASE HCR"/>
    <property type="match status" value="1"/>
</dbReference>
<organism evidence="2 3">
    <name type="scientific">Candidatus Sungiibacteriota bacterium</name>
    <dbReference type="NCBI Taxonomy" id="2750080"/>
    <lineage>
        <taxon>Bacteria</taxon>
        <taxon>Candidatus Sungiibacteriota</taxon>
    </lineage>
</organism>
<evidence type="ECO:0000259" key="1">
    <source>
        <dbReference type="PROSITE" id="PS51384"/>
    </source>
</evidence>
<dbReference type="AlphaFoldDB" id="A0A9D6HSD1"/>
<accession>A0A9D6HSD1</accession>
<comment type="caution">
    <text evidence="2">The sequence shown here is derived from an EMBL/GenBank/DDBJ whole genome shotgun (WGS) entry which is preliminary data.</text>
</comment>
<dbReference type="InterPro" id="IPR017927">
    <property type="entry name" value="FAD-bd_FR_type"/>
</dbReference>
<dbReference type="SUPFAM" id="SSF63380">
    <property type="entry name" value="Riboflavin synthase domain-like"/>
    <property type="match status" value="1"/>
</dbReference>
<dbReference type="PRINTS" id="PR00371">
    <property type="entry name" value="FPNCR"/>
</dbReference>
<dbReference type="CDD" id="cd00322">
    <property type="entry name" value="FNR_like"/>
    <property type="match status" value="1"/>
</dbReference>
<dbReference type="GO" id="GO:0016491">
    <property type="term" value="F:oxidoreductase activity"/>
    <property type="evidence" value="ECO:0007669"/>
    <property type="project" value="InterPro"/>
</dbReference>
<dbReference type="Proteomes" id="UP000786662">
    <property type="component" value="Unassembled WGS sequence"/>
</dbReference>
<dbReference type="PRINTS" id="PR00410">
    <property type="entry name" value="PHEHYDRXLASE"/>
</dbReference>
<dbReference type="InterPro" id="IPR001709">
    <property type="entry name" value="Flavoprot_Pyr_Nucl_cyt_Rdtase"/>
</dbReference>
<dbReference type="Pfam" id="PF00970">
    <property type="entry name" value="FAD_binding_6"/>
    <property type="match status" value="1"/>
</dbReference>